<comment type="subcellular location">
    <subcellularLocation>
        <location evidence="1">Lysosome membrane</location>
    </subcellularLocation>
</comment>
<dbReference type="SMART" id="SM00173">
    <property type="entry name" value="RAS"/>
    <property type="match status" value="1"/>
</dbReference>
<dbReference type="PANTHER" id="PTHR45732">
    <property type="entry name" value="ADP-RIBOSYLATION FACTOR-LIKE PROTEIN 8"/>
    <property type="match status" value="1"/>
</dbReference>
<accession>T1KER3</accession>
<dbReference type="PROSITE" id="PS51417">
    <property type="entry name" value="ARF"/>
    <property type="match status" value="1"/>
</dbReference>
<keyword evidence="3" id="KW-0132">Cell division</keyword>
<dbReference type="EMBL" id="CAEY01000028">
    <property type="status" value="NOT_ANNOTATED_CDS"/>
    <property type="molecule type" value="Genomic_DNA"/>
</dbReference>
<dbReference type="Pfam" id="PF00025">
    <property type="entry name" value="Arf"/>
    <property type="match status" value="1"/>
</dbReference>
<dbReference type="GO" id="GO:1904115">
    <property type="term" value="C:axon cytoplasm"/>
    <property type="evidence" value="ECO:0007669"/>
    <property type="project" value="GOC"/>
</dbReference>
<evidence type="ECO:0000256" key="4">
    <source>
        <dbReference type="ARBA" id="ARBA00022741"/>
    </source>
</evidence>
<feature type="binding site" evidence="10">
    <location>
        <position position="34"/>
    </location>
    <ligand>
        <name>Mg(2+)</name>
        <dbReference type="ChEBI" id="CHEBI:18420"/>
    </ligand>
</feature>
<feature type="binding site" evidence="10">
    <location>
        <position position="52"/>
    </location>
    <ligand>
        <name>Mg(2+)</name>
        <dbReference type="ChEBI" id="CHEBI:18420"/>
    </ligand>
</feature>
<evidence type="ECO:0000256" key="7">
    <source>
        <dbReference type="ARBA" id="ARBA00023228"/>
    </source>
</evidence>
<dbReference type="NCBIfam" id="TIGR00231">
    <property type="entry name" value="small_GTP"/>
    <property type="match status" value="1"/>
</dbReference>
<dbReference type="InterPro" id="IPR005225">
    <property type="entry name" value="Small_GTP-bd"/>
</dbReference>
<evidence type="ECO:0000256" key="6">
    <source>
        <dbReference type="ARBA" id="ARBA00023136"/>
    </source>
</evidence>
<dbReference type="SMART" id="SM00175">
    <property type="entry name" value="RAB"/>
    <property type="match status" value="1"/>
</dbReference>
<dbReference type="OMA" id="RCWATSA"/>
<evidence type="ECO:0000313" key="11">
    <source>
        <dbReference type="EnsemblMetazoa" id="tetur10g00460.1"/>
    </source>
</evidence>
<keyword evidence="4 9" id="KW-0547">Nucleotide-binding</keyword>
<evidence type="ECO:0000256" key="1">
    <source>
        <dbReference type="ARBA" id="ARBA00004656"/>
    </source>
</evidence>
<dbReference type="FunFam" id="3.40.50.300:FF:000247">
    <property type="entry name" value="ADP-ribosylation factor-like GTPase 8A"/>
    <property type="match status" value="1"/>
</dbReference>
<dbReference type="GO" id="GO:0016192">
    <property type="term" value="P:vesicle-mediated transport"/>
    <property type="evidence" value="ECO:0007669"/>
    <property type="project" value="UniProtKB-ARBA"/>
</dbReference>
<dbReference type="AlphaFoldDB" id="T1KER3"/>
<feature type="binding site" evidence="9">
    <location>
        <position position="74"/>
    </location>
    <ligand>
        <name>GTP</name>
        <dbReference type="ChEBI" id="CHEBI:37565"/>
    </ligand>
</feature>
<dbReference type="STRING" id="32264.T1KER3"/>
<sequence length="186" mass="21166">MLAVINRVLDWLKSLFWKEEMELTLVGLQNSGKTTFVNVIASNSFLEDMIPTVGFNMRKVTKGNVTIKIWDIGGQPRFRSMWERYCRGVNAIVYMVDAADHEKIEGSRNELHNLLDKPQLAGIPVLVLGNKKDLPDALDVNELIEQMNLAVIQDREICCYSISCKEKSNIDITLQWLINHSKSGSR</sequence>
<keyword evidence="5 9" id="KW-0342">GTP-binding</keyword>
<dbReference type="GO" id="GO:0005525">
    <property type="term" value="F:GTP binding"/>
    <property type="evidence" value="ECO:0007669"/>
    <property type="project" value="UniProtKB-KW"/>
</dbReference>
<dbReference type="InterPro" id="IPR027417">
    <property type="entry name" value="P-loop_NTPase"/>
</dbReference>
<evidence type="ECO:0000256" key="2">
    <source>
        <dbReference type="ARBA" id="ARBA00010290"/>
    </source>
</evidence>
<feature type="binding site" evidence="9">
    <location>
        <begin position="130"/>
        <end position="133"/>
    </location>
    <ligand>
        <name>GTP</name>
        <dbReference type="ChEBI" id="CHEBI:37565"/>
    </ligand>
</feature>
<evidence type="ECO:0000313" key="12">
    <source>
        <dbReference type="Proteomes" id="UP000015104"/>
    </source>
</evidence>
<keyword evidence="6" id="KW-0472">Membrane</keyword>
<evidence type="ECO:0008006" key="13">
    <source>
        <dbReference type="Google" id="ProtNLM"/>
    </source>
</evidence>
<dbReference type="PRINTS" id="PR00328">
    <property type="entry name" value="SAR1GTPBP"/>
</dbReference>
<dbReference type="GO" id="GO:0005765">
    <property type="term" value="C:lysosomal membrane"/>
    <property type="evidence" value="ECO:0007669"/>
    <property type="project" value="UniProtKB-SubCell"/>
</dbReference>
<dbReference type="InterPro" id="IPR006689">
    <property type="entry name" value="Small_GTPase_ARF/SAR"/>
</dbReference>
<dbReference type="GO" id="GO:0015031">
    <property type="term" value="P:protein transport"/>
    <property type="evidence" value="ECO:0007669"/>
    <property type="project" value="InterPro"/>
</dbReference>
<dbReference type="Proteomes" id="UP000015104">
    <property type="component" value="Unassembled WGS sequence"/>
</dbReference>
<dbReference type="HOGENOM" id="CLU_040729_10_0_1"/>
<dbReference type="InterPro" id="IPR044154">
    <property type="entry name" value="Arl8a/8b"/>
</dbReference>
<dbReference type="GO" id="GO:0046872">
    <property type="term" value="F:metal ion binding"/>
    <property type="evidence" value="ECO:0007669"/>
    <property type="project" value="UniProtKB-KW"/>
</dbReference>
<dbReference type="KEGG" id="tut:107363636"/>
<comment type="similarity">
    <text evidence="2">Belongs to the small GTPase superfamily. Arf family.</text>
</comment>
<protein>
    <recommendedName>
        <fullName evidence="13">ADP-ribosylation factor-like protein 8B-A</fullName>
    </recommendedName>
</protein>
<keyword evidence="7" id="KW-0458">Lysosome</keyword>
<keyword evidence="12" id="KW-1185">Reference proteome</keyword>
<keyword evidence="10" id="KW-0460">Magnesium</keyword>
<name>T1KER3_TETUR</name>
<keyword evidence="10" id="KW-0479">Metal-binding</keyword>
<dbReference type="SUPFAM" id="SSF52540">
    <property type="entry name" value="P-loop containing nucleoside triphosphate hydrolases"/>
    <property type="match status" value="1"/>
</dbReference>
<dbReference type="PROSITE" id="PS51422">
    <property type="entry name" value="SAR1"/>
    <property type="match status" value="1"/>
</dbReference>
<evidence type="ECO:0000256" key="8">
    <source>
        <dbReference type="ARBA" id="ARBA00023306"/>
    </source>
</evidence>
<evidence type="ECO:0000256" key="10">
    <source>
        <dbReference type="PIRSR" id="PIRSR606689-2"/>
    </source>
</evidence>
<dbReference type="PANTHER" id="PTHR45732:SF7">
    <property type="entry name" value="ADP-RIBOSYLATION FACTOR-LIKE PROTEIN 8"/>
    <property type="match status" value="1"/>
</dbReference>
<gene>
    <name evidence="11" type="primary">107363636</name>
</gene>
<keyword evidence="8" id="KW-0131">Cell cycle</keyword>
<evidence type="ECO:0000256" key="3">
    <source>
        <dbReference type="ARBA" id="ARBA00022618"/>
    </source>
</evidence>
<dbReference type="SMART" id="SM00177">
    <property type="entry name" value="ARF"/>
    <property type="match status" value="1"/>
</dbReference>
<dbReference type="Gene3D" id="3.40.50.300">
    <property type="entry name" value="P-loop containing nucleotide triphosphate hydrolases"/>
    <property type="match status" value="1"/>
</dbReference>
<reference evidence="11" key="2">
    <citation type="submission" date="2015-06" db="UniProtKB">
        <authorList>
            <consortium name="EnsemblMetazoa"/>
        </authorList>
    </citation>
    <scope>IDENTIFICATION</scope>
</reference>
<evidence type="ECO:0000256" key="9">
    <source>
        <dbReference type="PIRSR" id="PIRSR606689-1"/>
    </source>
</evidence>
<dbReference type="GO" id="GO:0003924">
    <property type="term" value="F:GTPase activity"/>
    <property type="evidence" value="ECO:0007669"/>
    <property type="project" value="InterPro"/>
</dbReference>
<dbReference type="OrthoDB" id="2011769at2759"/>
<reference evidence="12" key="1">
    <citation type="submission" date="2011-08" db="EMBL/GenBank/DDBJ databases">
        <authorList>
            <person name="Rombauts S."/>
        </authorList>
    </citation>
    <scope>NUCLEOTIDE SEQUENCE</scope>
    <source>
        <strain evidence="12">London</strain>
    </source>
</reference>
<dbReference type="PROSITE" id="PS51419">
    <property type="entry name" value="RAB"/>
    <property type="match status" value="1"/>
</dbReference>
<dbReference type="EnsemblMetazoa" id="tetur10g00460.1">
    <property type="protein sequence ID" value="tetur10g00460.1"/>
    <property type="gene ID" value="tetur10g00460"/>
</dbReference>
<dbReference type="CDD" id="cd04159">
    <property type="entry name" value="Arl10_like"/>
    <property type="match status" value="1"/>
</dbReference>
<feature type="binding site" evidence="9">
    <location>
        <begin position="27"/>
        <end position="34"/>
    </location>
    <ligand>
        <name>GTP</name>
        <dbReference type="ChEBI" id="CHEBI:37565"/>
    </ligand>
</feature>
<dbReference type="eggNOG" id="KOG0075">
    <property type="taxonomic scope" value="Eukaryota"/>
</dbReference>
<organism evidence="11 12">
    <name type="scientific">Tetranychus urticae</name>
    <name type="common">Two-spotted spider mite</name>
    <dbReference type="NCBI Taxonomy" id="32264"/>
    <lineage>
        <taxon>Eukaryota</taxon>
        <taxon>Metazoa</taxon>
        <taxon>Ecdysozoa</taxon>
        <taxon>Arthropoda</taxon>
        <taxon>Chelicerata</taxon>
        <taxon>Arachnida</taxon>
        <taxon>Acari</taxon>
        <taxon>Acariformes</taxon>
        <taxon>Trombidiformes</taxon>
        <taxon>Prostigmata</taxon>
        <taxon>Eleutherengona</taxon>
        <taxon>Raphignathae</taxon>
        <taxon>Tetranychoidea</taxon>
        <taxon>Tetranychidae</taxon>
        <taxon>Tetranychus</taxon>
    </lineage>
</organism>
<dbReference type="GO" id="GO:0051301">
    <property type="term" value="P:cell division"/>
    <property type="evidence" value="ECO:0007669"/>
    <property type="project" value="UniProtKB-KW"/>
</dbReference>
<evidence type="ECO:0000256" key="5">
    <source>
        <dbReference type="ARBA" id="ARBA00023134"/>
    </source>
</evidence>
<dbReference type="GO" id="GO:0008089">
    <property type="term" value="P:anterograde axonal transport"/>
    <property type="evidence" value="ECO:0007669"/>
    <property type="project" value="TreeGrafter"/>
</dbReference>
<proteinExistence type="inferred from homology"/>
<dbReference type="SMART" id="SM00178">
    <property type="entry name" value="SAR"/>
    <property type="match status" value="1"/>
</dbReference>